<comment type="caution">
    <text evidence="7">The sequence shown here is derived from an EMBL/GenBank/DDBJ whole genome shotgun (WGS) entry which is preliminary data.</text>
</comment>
<dbReference type="SUPFAM" id="SSF55068">
    <property type="entry name" value="Peptide methionine sulfoxide reductase"/>
    <property type="match status" value="1"/>
</dbReference>
<evidence type="ECO:0000256" key="3">
    <source>
        <dbReference type="ARBA" id="ARBA00023002"/>
    </source>
</evidence>
<feature type="signal peptide" evidence="5">
    <location>
        <begin position="1"/>
        <end position="18"/>
    </location>
</feature>
<evidence type="ECO:0000313" key="8">
    <source>
        <dbReference type="Proteomes" id="UP000007264"/>
    </source>
</evidence>
<dbReference type="Gene3D" id="3.30.1060.10">
    <property type="entry name" value="Peptide methionine sulphoxide reductase MsrA"/>
    <property type="match status" value="1"/>
</dbReference>
<feature type="chain" id="PRO_5003636353" description="peptide-methionine (S)-S-oxide reductase" evidence="5">
    <location>
        <begin position="19"/>
        <end position="265"/>
    </location>
</feature>
<dbReference type="GO" id="GO:0008113">
    <property type="term" value="F:peptide-methionine (S)-S-oxide reductase activity"/>
    <property type="evidence" value="ECO:0007669"/>
    <property type="project" value="UniProtKB-EC"/>
</dbReference>
<keyword evidence="3" id="KW-0560">Oxidoreductase</keyword>
<dbReference type="EC" id="1.8.4.11" evidence="2"/>
<dbReference type="OrthoDB" id="443672at2759"/>
<name>I0YSG3_COCSC</name>
<comment type="similarity">
    <text evidence="1">Belongs to the MsrA Met sulfoxide reductase family.</text>
</comment>
<evidence type="ECO:0000256" key="4">
    <source>
        <dbReference type="ARBA" id="ARBA00030643"/>
    </source>
</evidence>
<accession>I0YSG3</accession>
<dbReference type="AlphaFoldDB" id="I0YSG3"/>
<organism evidence="7 8">
    <name type="scientific">Coccomyxa subellipsoidea (strain C-169)</name>
    <name type="common">Green microalga</name>
    <dbReference type="NCBI Taxonomy" id="574566"/>
    <lineage>
        <taxon>Eukaryota</taxon>
        <taxon>Viridiplantae</taxon>
        <taxon>Chlorophyta</taxon>
        <taxon>core chlorophytes</taxon>
        <taxon>Trebouxiophyceae</taxon>
        <taxon>Trebouxiophyceae incertae sedis</taxon>
        <taxon>Coccomyxaceae</taxon>
        <taxon>Coccomyxa</taxon>
        <taxon>Coccomyxa subellipsoidea</taxon>
    </lineage>
</organism>
<evidence type="ECO:0000256" key="5">
    <source>
        <dbReference type="SAM" id="SignalP"/>
    </source>
</evidence>
<dbReference type="RefSeq" id="XP_005645876.1">
    <property type="nucleotide sequence ID" value="XM_005645819.1"/>
</dbReference>
<reference evidence="7 8" key="1">
    <citation type="journal article" date="2012" name="Genome Biol.">
        <title>The genome of the polar eukaryotic microalga coccomyxa subellipsoidea reveals traits of cold adaptation.</title>
        <authorList>
            <person name="Blanc G."/>
            <person name="Agarkova I."/>
            <person name="Grimwood J."/>
            <person name="Kuo A."/>
            <person name="Brueggeman A."/>
            <person name="Dunigan D."/>
            <person name="Gurnon J."/>
            <person name="Ladunga I."/>
            <person name="Lindquist E."/>
            <person name="Lucas S."/>
            <person name="Pangilinan J."/>
            <person name="Proschold T."/>
            <person name="Salamov A."/>
            <person name="Schmutz J."/>
            <person name="Weeks D."/>
            <person name="Yamada T."/>
            <person name="Claverie J.M."/>
            <person name="Grigoriev I."/>
            <person name="Van Etten J."/>
            <person name="Lomsadze A."/>
            <person name="Borodovsky M."/>
        </authorList>
    </citation>
    <scope>NUCLEOTIDE SEQUENCE [LARGE SCALE GENOMIC DNA]</scope>
    <source>
        <strain evidence="7 8">C-169</strain>
    </source>
</reference>
<gene>
    <name evidence="7" type="ORF">COCSUDRAFT_37270</name>
</gene>
<dbReference type="InterPro" id="IPR036509">
    <property type="entry name" value="Met_Sox_Rdtase_MsrA_sf"/>
</dbReference>
<dbReference type="GeneID" id="17039701"/>
<dbReference type="InterPro" id="IPR002569">
    <property type="entry name" value="Met_Sox_Rdtase_MsrA_dom"/>
</dbReference>
<feature type="domain" description="Peptide methionine sulphoxide reductase MsrA" evidence="6">
    <location>
        <begin position="51"/>
        <end position="164"/>
    </location>
</feature>
<evidence type="ECO:0000313" key="7">
    <source>
        <dbReference type="EMBL" id="EIE21332.1"/>
    </source>
</evidence>
<evidence type="ECO:0000259" key="6">
    <source>
        <dbReference type="Pfam" id="PF01625"/>
    </source>
</evidence>
<dbReference type="EMBL" id="AGSI01000012">
    <property type="protein sequence ID" value="EIE21332.1"/>
    <property type="molecule type" value="Genomic_DNA"/>
</dbReference>
<proteinExistence type="inferred from homology"/>
<keyword evidence="5" id="KW-0732">Signal</keyword>
<protein>
    <recommendedName>
        <fullName evidence="2">peptide-methionine (S)-S-oxide reductase</fullName>
        <ecNumber evidence="2">1.8.4.11</ecNumber>
    </recommendedName>
    <alternativeName>
        <fullName evidence="4">Peptide-methionine (S)-S-oxide reductase</fullName>
    </alternativeName>
</protein>
<dbReference type="Pfam" id="PF01625">
    <property type="entry name" value="PMSR"/>
    <property type="match status" value="1"/>
</dbReference>
<keyword evidence="8" id="KW-1185">Reference proteome</keyword>
<dbReference type="Proteomes" id="UP000007264">
    <property type="component" value="Unassembled WGS sequence"/>
</dbReference>
<evidence type="ECO:0000256" key="1">
    <source>
        <dbReference type="ARBA" id="ARBA00005591"/>
    </source>
</evidence>
<sequence>MAAAVLSLLATSCTPATGAMPAFARMSIDIAEASEVESSAEASTSKAPMPVYFGNGCFWGRQKDFVDAEKALGRSPEQISSVVGYAGGREQGPKGRVCYYYGPKSTVYEELGHAEVVQVQLDPDQSQKEMEKLADVYFSQFRKTPFGMLRLDPQDAGPGYRNVIGIPGGVHSPLFKVLQERNVHKMNLVEGEGNAFVDGRPLEDDKFNTVHVLDSDKLPFNLAEMYHQFHNGIGVPFPASYTQDLKRVSESAGYIRETGCPEYPF</sequence>
<evidence type="ECO:0000256" key="2">
    <source>
        <dbReference type="ARBA" id="ARBA00012502"/>
    </source>
</evidence>